<dbReference type="EMBL" id="QMBP01000012">
    <property type="protein sequence ID" value="RAZ88439.1"/>
    <property type="molecule type" value="Genomic_DNA"/>
</dbReference>
<protein>
    <submittedName>
        <fullName evidence="2">Uncharacterized protein</fullName>
    </submittedName>
</protein>
<comment type="caution">
    <text evidence="2">The sequence shown here is derived from an EMBL/GenBank/DDBJ whole genome shotgun (WGS) entry which is preliminary data.</text>
</comment>
<gene>
    <name evidence="2" type="ORF">DPM33_23190</name>
</gene>
<sequence length="63" mass="6635">MGYAPNPAAPTRHDESMLWRKIGDHNPLFVTLTDKLAAKACPQSPNGFGGSKTRPISGDGIAA</sequence>
<proteinExistence type="predicted"/>
<feature type="region of interest" description="Disordered" evidence="1">
    <location>
        <begin position="41"/>
        <end position="63"/>
    </location>
</feature>
<evidence type="ECO:0000313" key="2">
    <source>
        <dbReference type="EMBL" id="RAZ88439.1"/>
    </source>
</evidence>
<dbReference type="Proteomes" id="UP000251558">
    <property type="component" value="Unassembled WGS sequence"/>
</dbReference>
<name>A0A330HP40_9HYPH</name>
<reference evidence="3" key="1">
    <citation type="submission" date="2018-06" db="EMBL/GenBank/DDBJ databases">
        <authorList>
            <person name="Helene L.C."/>
            <person name="Dall'Agnol R."/>
            <person name="Delamuta J.R."/>
            <person name="Hungria M."/>
        </authorList>
    </citation>
    <scope>NUCLEOTIDE SEQUENCE [LARGE SCALE GENOMIC DNA]</scope>
    <source>
        <strain evidence="3">AC99b</strain>
    </source>
</reference>
<accession>A0A330HP40</accession>
<reference evidence="2 3" key="2">
    <citation type="submission" date="2018-07" db="EMBL/GenBank/DDBJ databases">
        <title>Diversity of Mesorhizobium strains in Brazil.</title>
        <authorList>
            <person name="Helene L.C.F."/>
            <person name="Dall'Agnol R."/>
            <person name="Delamuta J.R.M."/>
            <person name="Hungria M."/>
        </authorList>
    </citation>
    <scope>NUCLEOTIDE SEQUENCE [LARGE SCALE GENOMIC DNA]</scope>
    <source>
        <strain evidence="2 3">AC99b</strain>
    </source>
</reference>
<organism evidence="2 3">
    <name type="scientific">Mesorhizobium hawassense</name>
    <dbReference type="NCBI Taxonomy" id="1209954"/>
    <lineage>
        <taxon>Bacteria</taxon>
        <taxon>Pseudomonadati</taxon>
        <taxon>Pseudomonadota</taxon>
        <taxon>Alphaproteobacteria</taxon>
        <taxon>Hyphomicrobiales</taxon>
        <taxon>Phyllobacteriaceae</taxon>
        <taxon>Mesorhizobium</taxon>
    </lineage>
</organism>
<dbReference type="AlphaFoldDB" id="A0A330HP40"/>
<evidence type="ECO:0000256" key="1">
    <source>
        <dbReference type="SAM" id="MobiDB-lite"/>
    </source>
</evidence>
<evidence type="ECO:0000313" key="3">
    <source>
        <dbReference type="Proteomes" id="UP000251558"/>
    </source>
</evidence>
<keyword evidence="3" id="KW-1185">Reference proteome</keyword>